<reference evidence="4" key="1">
    <citation type="submission" date="2016-10" db="EMBL/GenBank/DDBJ databases">
        <authorList>
            <person name="Varghese N."/>
            <person name="Submissions S."/>
        </authorList>
    </citation>
    <scope>NUCLEOTIDE SEQUENCE [LARGE SCALE GENOMIC DNA]</scope>
    <source>
        <strain evidence="4">DSM 17038</strain>
    </source>
</reference>
<dbReference type="Pfam" id="PF01989">
    <property type="entry name" value="AcnX_swivel_put"/>
    <property type="match status" value="1"/>
</dbReference>
<dbReference type="Proteomes" id="UP000199337">
    <property type="component" value="Unassembled WGS sequence"/>
</dbReference>
<keyword evidence="4" id="KW-1185">Reference proteome</keyword>
<dbReference type="InterPro" id="IPR002840">
    <property type="entry name" value="PMDh-S-like_dom"/>
</dbReference>
<keyword evidence="1" id="KW-0456">Lyase</keyword>
<protein>
    <submittedName>
        <fullName evidence="3">Predicted aconitase subunit 2</fullName>
    </submittedName>
</protein>
<organism evidence="3 4">
    <name type="scientific">Desulfotruncus arcticus DSM 17038</name>
    <dbReference type="NCBI Taxonomy" id="1121424"/>
    <lineage>
        <taxon>Bacteria</taxon>
        <taxon>Bacillati</taxon>
        <taxon>Bacillota</taxon>
        <taxon>Clostridia</taxon>
        <taxon>Eubacteriales</taxon>
        <taxon>Desulfallaceae</taxon>
        <taxon>Desulfotruncus</taxon>
    </lineage>
</organism>
<dbReference type="EMBL" id="FOOX01000035">
    <property type="protein sequence ID" value="SFH40043.1"/>
    <property type="molecule type" value="Genomic_DNA"/>
</dbReference>
<evidence type="ECO:0000256" key="1">
    <source>
        <dbReference type="ARBA" id="ARBA00023239"/>
    </source>
</evidence>
<gene>
    <name evidence="3" type="ORF">SAMN05660649_05072</name>
</gene>
<dbReference type="STRING" id="341036.SAMN05660649_05072"/>
<sequence>MSEQKVLTMKCHKIAGGKSCGEALISCDDMCFYLVEPRSGVVIEKGHALEGRSIAGKVLIFPSGKGSSVVQADGLYQLKMKGTEPKAIIIQHPDTVLVASAIIMDVPLVDGLPPEFYQAVVSGDELEVDADNSMVTIKKRT</sequence>
<accession>A0A1I2ZQD2</accession>
<dbReference type="GO" id="GO:0016829">
    <property type="term" value="F:lyase activity"/>
    <property type="evidence" value="ECO:0007669"/>
    <property type="project" value="UniProtKB-KW"/>
</dbReference>
<feature type="domain" description="Phosphomevalonate dehydratase small subunit-like" evidence="2">
    <location>
        <begin position="33"/>
        <end position="109"/>
    </location>
</feature>
<dbReference type="SUPFAM" id="SSF52016">
    <property type="entry name" value="LeuD/IlvD-like"/>
    <property type="match status" value="1"/>
</dbReference>
<evidence type="ECO:0000313" key="3">
    <source>
        <dbReference type="EMBL" id="SFH40043.1"/>
    </source>
</evidence>
<dbReference type="OrthoDB" id="9815264at2"/>
<name>A0A1I2ZQD2_9FIRM</name>
<dbReference type="RefSeq" id="WP_092476116.1">
    <property type="nucleotide sequence ID" value="NZ_FOOX01000035.1"/>
</dbReference>
<proteinExistence type="predicted"/>
<evidence type="ECO:0000313" key="4">
    <source>
        <dbReference type="Proteomes" id="UP000199337"/>
    </source>
</evidence>
<dbReference type="AlphaFoldDB" id="A0A1I2ZQD2"/>
<dbReference type="Gene3D" id="3.50.30.10">
    <property type="entry name" value="Phosphohistidine domain"/>
    <property type="match status" value="1"/>
</dbReference>
<evidence type="ECO:0000259" key="2">
    <source>
        <dbReference type="Pfam" id="PF01989"/>
    </source>
</evidence>